<dbReference type="InterPro" id="IPR001547">
    <property type="entry name" value="Glyco_hydro_5"/>
</dbReference>
<dbReference type="InterPro" id="IPR001919">
    <property type="entry name" value="CBD2"/>
</dbReference>
<dbReference type="PANTHER" id="PTHR35923:SF2">
    <property type="entry name" value="ENDOGLUCANASE"/>
    <property type="match status" value="1"/>
</dbReference>
<evidence type="ECO:0000256" key="2">
    <source>
        <dbReference type="ARBA" id="ARBA00022801"/>
    </source>
</evidence>
<evidence type="ECO:0000256" key="8">
    <source>
        <dbReference type="SAM" id="MobiDB-lite"/>
    </source>
</evidence>
<sequence>MTRRLLLTRGRGLALLVCAVLCVMRLSAAGPGARTEAAAAGGPVGWLHASGSTLLDARDRPHTIRAVSWFGMETPSCAPHGLWQISLDDGLARIASFGFNTVRLPFSNQCLAAGATEGVDAATNPDLQGLTPLELMDAVVARAQAHGLSVLLDRHRPGSDAQSELWATAAYPESRWIEDWTMLAERYADTPAVVGVDLHNEPHGAACWGCGDPARDWAAAATRAGNAVLAVNPRLLVVVEGVERQADGQGTWWGGSLADVADHPVTLDVPGRVVYSPHDYPASIYPQPYFSDPAYPANLEPLWSARWGYLQEQGIAPVLLGEFGTTLRTASDRAWLSTLVAYLDRTGASFAYWSFNPNSGDTGGLVADDWVTPQSDKLAALAPLLGPGRPVDPAPRPTASPTPVLSPTPTPAPAPSVTPTGRPAGPAGPAGLSARWTPRESWAVGYVADVEVRASGGGRSGWTLRVEDPAATAVTNAWGMSCAVAGGVITCTGQDWAAAVPAGGSVRVGLQVQTEGVAPGSPRLTVS</sequence>
<dbReference type="PROSITE" id="PS51173">
    <property type="entry name" value="CBM2"/>
    <property type="match status" value="1"/>
</dbReference>
<keyword evidence="2 7" id="KW-0378">Hydrolase</keyword>
<dbReference type="Pfam" id="PF00150">
    <property type="entry name" value="Cellulase"/>
    <property type="match status" value="1"/>
</dbReference>
<dbReference type="RefSeq" id="WP_197677237.1">
    <property type="nucleotide sequence ID" value="NZ_LT629749.1"/>
</dbReference>
<feature type="domain" description="CBM2" evidence="10">
    <location>
        <begin position="425"/>
        <end position="527"/>
    </location>
</feature>
<evidence type="ECO:0000313" key="12">
    <source>
        <dbReference type="Proteomes" id="UP000199092"/>
    </source>
</evidence>
<dbReference type="SMART" id="SM00637">
    <property type="entry name" value="CBD_II"/>
    <property type="match status" value="1"/>
</dbReference>
<dbReference type="EC" id="3.2.1.4" evidence="7"/>
<dbReference type="GO" id="GO:0030247">
    <property type="term" value="F:polysaccharide binding"/>
    <property type="evidence" value="ECO:0007669"/>
    <property type="project" value="UniProtKB-UniRule"/>
</dbReference>
<keyword evidence="3 7" id="KW-0136">Cellulose degradation</keyword>
<evidence type="ECO:0000256" key="7">
    <source>
        <dbReference type="RuleBase" id="RU361153"/>
    </source>
</evidence>
<keyword evidence="5 7" id="KW-0326">Glycosidase</keyword>
<evidence type="ECO:0000256" key="5">
    <source>
        <dbReference type="ARBA" id="ARBA00023295"/>
    </source>
</evidence>
<keyword evidence="12" id="KW-1185">Reference proteome</keyword>
<protein>
    <recommendedName>
        <fullName evidence="7">Endoglucanase</fullName>
        <ecNumber evidence="7">3.2.1.4</ecNumber>
    </recommendedName>
</protein>
<keyword evidence="9" id="KW-0732">Signal</keyword>
<dbReference type="SUPFAM" id="SSF51445">
    <property type="entry name" value="(Trans)glycosidases"/>
    <property type="match status" value="1"/>
</dbReference>
<keyword evidence="4 7" id="KW-0119">Carbohydrate metabolism</keyword>
<feature type="compositionally biased region" description="Low complexity" evidence="8">
    <location>
        <begin position="417"/>
        <end position="431"/>
    </location>
</feature>
<evidence type="ECO:0000256" key="9">
    <source>
        <dbReference type="SAM" id="SignalP"/>
    </source>
</evidence>
<dbReference type="PANTHER" id="PTHR35923">
    <property type="entry name" value="MAJOR EXTRACELLULAR ENDOGLUCANASE"/>
    <property type="match status" value="1"/>
</dbReference>
<dbReference type="InterPro" id="IPR017853">
    <property type="entry name" value="GH"/>
</dbReference>
<feature type="signal peptide" evidence="9">
    <location>
        <begin position="1"/>
        <end position="28"/>
    </location>
</feature>
<feature type="chain" id="PRO_5038770865" description="Endoglucanase" evidence="9">
    <location>
        <begin position="29"/>
        <end position="527"/>
    </location>
</feature>
<evidence type="ECO:0000256" key="1">
    <source>
        <dbReference type="ARBA" id="ARBA00000966"/>
    </source>
</evidence>
<dbReference type="AlphaFoldDB" id="A0A1H1RWK6"/>
<dbReference type="Proteomes" id="UP000199092">
    <property type="component" value="Chromosome I"/>
</dbReference>
<evidence type="ECO:0000256" key="6">
    <source>
        <dbReference type="ARBA" id="ARBA00023326"/>
    </source>
</evidence>
<dbReference type="SUPFAM" id="SSF49384">
    <property type="entry name" value="Carbohydrate-binding domain"/>
    <property type="match status" value="1"/>
</dbReference>
<feature type="region of interest" description="Disordered" evidence="8">
    <location>
        <begin position="383"/>
        <end position="435"/>
    </location>
</feature>
<dbReference type="InterPro" id="IPR012291">
    <property type="entry name" value="CBM2_carb-bd_dom_sf"/>
</dbReference>
<name>A0A1H1RWK6_9ACTN</name>
<evidence type="ECO:0000256" key="4">
    <source>
        <dbReference type="ARBA" id="ARBA00023277"/>
    </source>
</evidence>
<dbReference type="InterPro" id="IPR018087">
    <property type="entry name" value="Glyco_hydro_5_CS"/>
</dbReference>
<dbReference type="Gene3D" id="2.60.40.290">
    <property type="match status" value="1"/>
</dbReference>
<dbReference type="InterPro" id="IPR008965">
    <property type="entry name" value="CBM2/CBM3_carb-bd_dom_sf"/>
</dbReference>
<dbReference type="GO" id="GO:0008810">
    <property type="term" value="F:cellulase activity"/>
    <property type="evidence" value="ECO:0007669"/>
    <property type="project" value="UniProtKB-EC"/>
</dbReference>
<dbReference type="Gene3D" id="3.20.20.80">
    <property type="entry name" value="Glycosidases"/>
    <property type="match status" value="1"/>
</dbReference>
<proteinExistence type="inferred from homology"/>
<gene>
    <name evidence="11" type="ORF">SAMN04488543_1663</name>
</gene>
<comment type="catalytic activity">
    <reaction evidence="1 7">
        <text>Endohydrolysis of (1-&gt;4)-beta-D-glucosidic linkages in cellulose, lichenin and cereal beta-D-glucans.</text>
        <dbReference type="EC" id="3.2.1.4"/>
    </reaction>
</comment>
<reference evidence="11 12" key="1">
    <citation type="submission" date="2016-10" db="EMBL/GenBank/DDBJ databases">
        <authorList>
            <person name="de Groot N.N."/>
        </authorList>
    </citation>
    <scope>NUCLEOTIDE SEQUENCE [LARGE SCALE GENOMIC DNA]</scope>
    <source>
        <strain evidence="11 12">DSM 21741</strain>
    </source>
</reference>
<keyword evidence="6 7" id="KW-0624">Polysaccharide degradation</keyword>
<dbReference type="GO" id="GO:0030245">
    <property type="term" value="P:cellulose catabolic process"/>
    <property type="evidence" value="ECO:0007669"/>
    <property type="project" value="UniProtKB-KW"/>
</dbReference>
<evidence type="ECO:0000256" key="3">
    <source>
        <dbReference type="ARBA" id="ARBA00023001"/>
    </source>
</evidence>
<dbReference type="STRING" id="546871.SAMN04488543_1663"/>
<dbReference type="Pfam" id="PF00553">
    <property type="entry name" value="CBM_2"/>
    <property type="match status" value="1"/>
</dbReference>
<evidence type="ECO:0000313" key="11">
    <source>
        <dbReference type="EMBL" id="SDS40102.1"/>
    </source>
</evidence>
<accession>A0A1H1RWK6</accession>
<organism evidence="11 12">
    <name type="scientific">Friedmanniella luteola</name>
    <dbReference type="NCBI Taxonomy" id="546871"/>
    <lineage>
        <taxon>Bacteria</taxon>
        <taxon>Bacillati</taxon>
        <taxon>Actinomycetota</taxon>
        <taxon>Actinomycetes</taxon>
        <taxon>Propionibacteriales</taxon>
        <taxon>Nocardioidaceae</taxon>
        <taxon>Friedmanniella</taxon>
    </lineage>
</organism>
<dbReference type="EMBL" id="LT629749">
    <property type="protein sequence ID" value="SDS40102.1"/>
    <property type="molecule type" value="Genomic_DNA"/>
</dbReference>
<feature type="compositionally biased region" description="Pro residues" evidence="8">
    <location>
        <begin position="390"/>
        <end position="416"/>
    </location>
</feature>
<comment type="similarity">
    <text evidence="7">Belongs to the glycosyl hydrolase 5 (cellulase A) family.</text>
</comment>
<dbReference type="PROSITE" id="PS00659">
    <property type="entry name" value="GLYCOSYL_HYDROL_F5"/>
    <property type="match status" value="1"/>
</dbReference>
<evidence type="ECO:0000259" key="10">
    <source>
        <dbReference type="PROSITE" id="PS51173"/>
    </source>
</evidence>